<dbReference type="PANTHER" id="PTHR43525:SF1">
    <property type="entry name" value="PROTEIN MALY"/>
    <property type="match status" value="1"/>
</dbReference>
<dbReference type="RefSeq" id="WP_125578295.1">
    <property type="nucleotide sequence ID" value="NZ_JBHTOF010000094.1"/>
</dbReference>
<dbReference type="PANTHER" id="PTHR43525">
    <property type="entry name" value="PROTEIN MALY"/>
    <property type="match status" value="1"/>
</dbReference>
<dbReference type="InterPro" id="IPR015424">
    <property type="entry name" value="PyrdxlP-dep_Trfase"/>
</dbReference>
<evidence type="ECO:0000256" key="3">
    <source>
        <dbReference type="ARBA" id="ARBA00022898"/>
    </source>
</evidence>
<sequence>MYDFKTVIDRRHTNSLKWDVGADELPMWVADMDFQTAPEIIEALQKKATFGIFGYEEPDEAYFESVANWYQQQHGFRPEPDWMIFSNGVVPAISSIIRRLTNAGDNIVVQAPVYDIFYHSIENNGRHTLSNDLVYDEKALTYQIDFADLEVKLAEPLTSLMILCNPHNPIGHVWSREDLVRVAQLCLNNHVILLSDEIHGDLTAAGHDYTPIFSLPAALRANTIACVSPSKTFNVAALHTSTVIVPDENLRNSVSRGLNNDEIAEPNSFALVAAKAAYNQGAPWLAALKQQLARNRKIVAEFLATELPELKLVPAEATYLLWLECTDFCQDSAKLAEYIRWETGLYLSEEAVYRGNGADFLRLNIACPERELQDGLHRLQRAIHQYEKESV</sequence>
<comment type="similarity">
    <text evidence="5">Belongs to the class-II pyridoxal-phosphate-dependent aminotransferase family. MalY/PatB cystathionine beta-lyase subfamily.</text>
</comment>
<comment type="cofactor">
    <cofactor evidence="1">
        <name>pyridoxal 5'-phosphate</name>
        <dbReference type="ChEBI" id="CHEBI:597326"/>
    </cofactor>
</comment>
<dbReference type="InterPro" id="IPR004839">
    <property type="entry name" value="Aminotransferase_I/II_large"/>
</dbReference>
<dbReference type="Gene3D" id="3.40.640.10">
    <property type="entry name" value="Type I PLP-dependent aspartate aminotransferase-like (Major domain)"/>
    <property type="match status" value="1"/>
</dbReference>
<protein>
    <recommendedName>
        <fullName evidence="2">cysteine-S-conjugate beta-lyase</fullName>
        <ecNumber evidence="2">4.4.1.13</ecNumber>
    </recommendedName>
</protein>
<comment type="caution">
    <text evidence="7">The sequence shown here is derived from an EMBL/GenBank/DDBJ whole genome shotgun (WGS) entry which is preliminary data.</text>
</comment>
<dbReference type="Pfam" id="PF00155">
    <property type="entry name" value="Aminotran_1_2"/>
    <property type="match status" value="1"/>
</dbReference>
<dbReference type="InterPro" id="IPR027619">
    <property type="entry name" value="C-S_lyase_PatB-like"/>
</dbReference>
<dbReference type="GO" id="GO:0047804">
    <property type="term" value="F:cysteine-S-conjugate beta-lyase activity"/>
    <property type="evidence" value="ECO:0007669"/>
    <property type="project" value="UniProtKB-EC"/>
</dbReference>
<evidence type="ECO:0000256" key="1">
    <source>
        <dbReference type="ARBA" id="ARBA00001933"/>
    </source>
</evidence>
<evidence type="ECO:0000256" key="4">
    <source>
        <dbReference type="ARBA" id="ARBA00023239"/>
    </source>
</evidence>
<evidence type="ECO:0000313" key="8">
    <source>
        <dbReference type="Proteomes" id="UP001597244"/>
    </source>
</evidence>
<proteinExistence type="inferred from homology"/>
<dbReference type="InterPro" id="IPR015422">
    <property type="entry name" value="PyrdxlP-dep_Trfase_small"/>
</dbReference>
<organism evidence="7 8">
    <name type="scientific">Lapidilactobacillus mulanensis</name>
    <dbReference type="NCBI Taxonomy" id="2485999"/>
    <lineage>
        <taxon>Bacteria</taxon>
        <taxon>Bacillati</taxon>
        <taxon>Bacillota</taxon>
        <taxon>Bacilli</taxon>
        <taxon>Lactobacillales</taxon>
        <taxon>Lactobacillaceae</taxon>
        <taxon>Lapidilactobacillus</taxon>
    </lineage>
</organism>
<dbReference type="Proteomes" id="UP001597244">
    <property type="component" value="Unassembled WGS sequence"/>
</dbReference>
<dbReference type="NCBIfam" id="TIGR04350">
    <property type="entry name" value="C_S_lyase_PatB"/>
    <property type="match status" value="1"/>
</dbReference>
<reference evidence="8" key="1">
    <citation type="journal article" date="2019" name="Int. J. Syst. Evol. Microbiol.">
        <title>The Global Catalogue of Microorganisms (GCM) 10K type strain sequencing project: providing services to taxonomists for standard genome sequencing and annotation.</title>
        <authorList>
            <consortium name="The Broad Institute Genomics Platform"/>
            <consortium name="The Broad Institute Genome Sequencing Center for Infectious Disease"/>
            <person name="Wu L."/>
            <person name="Ma J."/>
        </authorList>
    </citation>
    <scope>NUCLEOTIDE SEQUENCE [LARGE SCALE GENOMIC DNA]</scope>
    <source>
        <strain evidence="8">CCM 8951</strain>
    </source>
</reference>
<gene>
    <name evidence="7" type="ORF">ACFQ4L_08220</name>
</gene>
<dbReference type="EC" id="4.4.1.13" evidence="2"/>
<evidence type="ECO:0000256" key="2">
    <source>
        <dbReference type="ARBA" id="ARBA00012224"/>
    </source>
</evidence>
<accession>A0ABW4DPS3</accession>
<evidence type="ECO:0000259" key="6">
    <source>
        <dbReference type="Pfam" id="PF00155"/>
    </source>
</evidence>
<name>A0ABW4DPS3_9LACO</name>
<feature type="domain" description="Aminotransferase class I/classII large" evidence="6">
    <location>
        <begin position="31"/>
        <end position="379"/>
    </location>
</feature>
<dbReference type="EMBL" id="JBHTOF010000094">
    <property type="protein sequence ID" value="MFD1466047.1"/>
    <property type="molecule type" value="Genomic_DNA"/>
</dbReference>
<dbReference type="InterPro" id="IPR051798">
    <property type="entry name" value="Class-II_PLP-Dep_Aminotrans"/>
</dbReference>
<keyword evidence="3" id="KW-0663">Pyridoxal phosphate</keyword>
<evidence type="ECO:0000313" key="7">
    <source>
        <dbReference type="EMBL" id="MFD1466047.1"/>
    </source>
</evidence>
<dbReference type="CDD" id="cd00609">
    <property type="entry name" value="AAT_like"/>
    <property type="match status" value="1"/>
</dbReference>
<keyword evidence="4 7" id="KW-0456">Lyase</keyword>
<evidence type="ECO:0000256" key="5">
    <source>
        <dbReference type="ARBA" id="ARBA00037974"/>
    </source>
</evidence>
<dbReference type="InterPro" id="IPR015421">
    <property type="entry name" value="PyrdxlP-dep_Trfase_major"/>
</dbReference>
<keyword evidence="8" id="KW-1185">Reference proteome</keyword>
<dbReference type="Gene3D" id="3.90.1150.10">
    <property type="entry name" value="Aspartate Aminotransferase, domain 1"/>
    <property type="match status" value="1"/>
</dbReference>
<dbReference type="SUPFAM" id="SSF53383">
    <property type="entry name" value="PLP-dependent transferases"/>
    <property type="match status" value="1"/>
</dbReference>